<feature type="non-terminal residue" evidence="1">
    <location>
        <position position="1"/>
    </location>
</feature>
<name>A0A843WN78_COLES</name>
<dbReference type="EMBL" id="NMUH01005185">
    <property type="protein sequence ID" value="MQM12062.1"/>
    <property type="molecule type" value="Genomic_DNA"/>
</dbReference>
<evidence type="ECO:0000313" key="2">
    <source>
        <dbReference type="Proteomes" id="UP000652761"/>
    </source>
</evidence>
<accession>A0A843WN78</accession>
<evidence type="ECO:0000313" key="1">
    <source>
        <dbReference type="EMBL" id="MQM12062.1"/>
    </source>
</evidence>
<organism evidence="1 2">
    <name type="scientific">Colocasia esculenta</name>
    <name type="common">Wild taro</name>
    <name type="synonym">Arum esculentum</name>
    <dbReference type="NCBI Taxonomy" id="4460"/>
    <lineage>
        <taxon>Eukaryota</taxon>
        <taxon>Viridiplantae</taxon>
        <taxon>Streptophyta</taxon>
        <taxon>Embryophyta</taxon>
        <taxon>Tracheophyta</taxon>
        <taxon>Spermatophyta</taxon>
        <taxon>Magnoliopsida</taxon>
        <taxon>Liliopsida</taxon>
        <taxon>Araceae</taxon>
        <taxon>Aroideae</taxon>
        <taxon>Colocasieae</taxon>
        <taxon>Colocasia</taxon>
    </lineage>
</organism>
<dbReference type="AlphaFoldDB" id="A0A843WN78"/>
<sequence>MVMEEEFSSSSSPSYQHCCNHELLPFFSFFFPLAALCCSPFGHRSLSRSKALSKCVDIQADCVDTTGFNCSDFFLGQSSSVDTQGKVLWRVLGRFAYLDVLLAYSCRKDLVWREGNAECLPFFAKVDPSRSGYERNLSWCRVLKAKLPHVATSADRELGLESLKVLGMGLWRCGPQVWCWLVSTVVWLVLVERQLDLSSMAARLR</sequence>
<protein>
    <submittedName>
        <fullName evidence="1">Uncharacterized protein</fullName>
    </submittedName>
</protein>
<gene>
    <name evidence="1" type="ORF">Taro_044973</name>
</gene>
<keyword evidence="2" id="KW-1185">Reference proteome</keyword>
<dbReference type="Proteomes" id="UP000652761">
    <property type="component" value="Unassembled WGS sequence"/>
</dbReference>
<comment type="caution">
    <text evidence="1">The sequence shown here is derived from an EMBL/GenBank/DDBJ whole genome shotgun (WGS) entry which is preliminary data.</text>
</comment>
<reference evidence="1" key="1">
    <citation type="submission" date="2017-07" db="EMBL/GenBank/DDBJ databases">
        <title>Taro Niue Genome Assembly and Annotation.</title>
        <authorList>
            <person name="Atibalentja N."/>
            <person name="Keating K."/>
            <person name="Fields C.J."/>
        </authorList>
    </citation>
    <scope>NUCLEOTIDE SEQUENCE</scope>
    <source>
        <strain evidence="1">Niue_2</strain>
        <tissue evidence="1">Leaf</tissue>
    </source>
</reference>
<proteinExistence type="predicted"/>